<protein>
    <submittedName>
        <fullName evidence="2">Putative secreted protein</fullName>
    </submittedName>
</protein>
<reference evidence="2" key="1">
    <citation type="submission" date="2018-01" db="EMBL/GenBank/DDBJ databases">
        <title>An insight into the sialome of Amazonian anophelines.</title>
        <authorList>
            <person name="Ribeiro J.M."/>
            <person name="Scarpassa V."/>
            <person name="Calvo E."/>
        </authorList>
    </citation>
    <scope>NUCLEOTIDE SEQUENCE</scope>
    <source>
        <tissue evidence="2">Salivary glands</tissue>
    </source>
</reference>
<feature type="signal peptide" evidence="1">
    <location>
        <begin position="1"/>
        <end position="20"/>
    </location>
</feature>
<dbReference type="AlphaFoldDB" id="A0A2M4CFA0"/>
<keyword evidence="1" id="KW-0732">Signal</keyword>
<accession>A0A2M4CFA0</accession>
<feature type="chain" id="PRO_5014915126" evidence="1">
    <location>
        <begin position="21"/>
        <end position="67"/>
    </location>
</feature>
<sequence>MEQTVLVELLLLTFPQLRFCLFDPIQHTGLVDSGTATTTTSCRWPGTCRTVVDQRRRSQHRGRERRA</sequence>
<evidence type="ECO:0000256" key="1">
    <source>
        <dbReference type="SAM" id="SignalP"/>
    </source>
</evidence>
<dbReference type="EMBL" id="GGFJ01014852">
    <property type="protein sequence ID" value="MBW63993.1"/>
    <property type="molecule type" value="Transcribed_RNA"/>
</dbReference>
<organism evidence="2">
    <name type="scientific">Anopheles marajoara</name>
    <dbReference type="NCBI Taxonomy" id="58244"/>
    <lineage>
        <taxon>Eukaryota</taxon>
        <taxon>Metazoa</taxon>
        <taxon>Ecdysozoa</taxon>
        <taxon>Arthropoda</taxon>
        <taxon>Hexapoda</taxon>
        <taxon>Insecta</taxon>
        <taxon>Pterygota</taxon>
        <taxon>Neoptera</taxon>
        <taxon>Endopterygota</taxon>
        <taxon>Diptera</taxon>
        <taxon>Nematocera</taxon>
        <taxon>Culicoidea</taxon>
        <taxon>Culicidae</taxon>
        <taxon>Anophelinae</taxon>
        <taxon>Anopheles</taxon>
    </lineage>
</organism>
<proteinExistence type="predicted"/>
<evidence type="ECO:0000313" key="2">
    <source>
        <dbReference type="EMBL" id="MBW63993.1"/>
    </source>
</evidence>
<name>A0A2M4CFA0_9DIPT</name>